<dbReference type="GO" id="GO:0016747">
    <property type="term" value="F:acyltransferase activity, transferring groups other than amino-acyl groups"/>
    <property type="evidence" value="ECO:0007669"/>
    <property type="project" value="InterPro"/>
</dbReference>
<evidence type="ECO:0000256" key="2">
    <source>
        <dbReference type="SAM" id="Phobius"/>
    </source>
</evidence>
<proteinExistence type="predicted"/>
<organism evidence="5 6">
    <name type="scientific">Sanguibacter antarcticus</name>
    <dbReference type="NCBI Taxonomy" id="372484"/>
    <lineage>
        <taxon>Bacteria</taxon>
        <taxon>Bacillati</taxon>
        <taxon>Actinomycetota</taxon>
        <taxon>Actinomycetes</taxon>
        <taxon>Micrococcales</taxon>
        <taxon>Sanguibacteraceae</taxon>
        <taxon>Sanguibacter</taxon>
    </lineage>
</organism>
<feature type="transmembrane region" description="Helical" evidence="2">
    <location>
        <begin position="377"/>
        <end position="398"/>
    </location>
</feature>
<dbReference type="AlphaFoldDB" id="A0A2A9E6N0"/>
<evidence type="ECO:0000259" key="4">
    <source>
        <dbReference type="Pfam" id="PF19040"/>
    </source>
</evidence>
<feature type="region of interest" description="Disordered" evidence="1">
    <location>
        <begin position="445"/>
        <end position="464"/>
    </location>
</feature>
<feature type="transmembrane region" description="Helical" evidence="2">
    <location>
        <begin position="339"/>
        <end position="356"/>
    </location>
</feature>
<dbReference type="RefSeq" id="WP_169925394.1">
    <property type="nucleotide sequence ID" value="NZ_PDJG01000001.1"/>
</dbReference>
<feature type="domain" description="Acyltransferase 3" evidence="3">
    <location>
        <begin position="27"/>
        <end position="356"/>
    </location>
</feature>
<accession>A0A2A9E6N0</accession>
<dbReference type="Proteomes" id="UP000225548">
    <property type="component" value="Unassembled WGS sequence"/>
</dbReference>
<protein>
    <submittedName>
        <fullName evidence="5">Peptidoglycan/LPS O-acetylase OafA/YrhL</fullName>
    </submittedName>
</protein>
<evidence type="ECO:0000313" key="6">
    <source>
        <dbReference type="Proteomes" id="UP000225548"/>
    </source>
</evidence>
<keyword evidence="2" id="KW-0472">Membrane</keyword>
<feature type="transmembrane region" description="Helical" evidence="2">
    <location>
        <begin position="30"/>
        <end position="45"/>
    </location>
</feature>
<dbReference type="GO" id="GO:0009103">
    <property type="term" value="P:lipopolysaccharide biosynthetic process"/>
    <property type="evidence" value="ECO:0007669"/>
    <property type="project" value="TreeGrafter"/>
</dbReference>
<feature type="transmembrane region" description="Helical" evidence="2">
    <location>
        <begin position="249"/>
        <end position="266"/>
    </location>
</feature>
<dbReference type="Pfam" id="PF01757">
    <property type="entry name" value="Acyl_transf_3"/>
    <property type="match status" value="1"/>
</dbReference>
<feature type="transmembrane region" description="Helical" evidence="2">
    <location>
        <begin position="272"/>
        <end position="291"/>
    </location>
</feature>
<name>A0A2A9E6N0_9MICO</name>
<evidence type="ECO:0000256" key="1">
    <source>
        <dbReference type="SAM" id="MobiDB-lite"/>
    </source>
</evidence>
<reference evidence="5 6" key="1">
    <citation type="submission" date="2017-10" db="EMBL/GenBank/DDBJ databases">
        <title>Sequencing the genomes of 1000 actinobacteria strains.</title>
        <authorList>
            <person name="Klenk H.-P."/>
        </authorList>
    </citation>
    <scope>NUCLEOTIDE SEQUENCE [LARGE SCALE GENOMIC DNA]</scope>
    <source>
        <strain evidence="5 6">DSM 18966</strain>
    </source>
</reference>
<keyword evidence="6" id="KW-1185">Reference proteome</keyword>
<dbReference type="InterPro" id="IPR043968">
    <property type="entry name" value="SGNH"/>
</dbReference>
<dbReference type="GO" id="GO:0016020">
    <property type="term" value="C:membrane"/>
    <property type="evidence" value="ECO:0007669"/>
    <property type="project" value="TreeGrafter"/>
</dbReference>
<feature type="transmembrane region" description="Helical" evidence="2">
    <location>
        <begin position="191"/>
        <end position="211"/>
    </location>
</feature>
<dbReference type="InterPro" id="IPR002656">
    <property type="entry name" value="Acyl_transf_3_dom"/>
</dbReference>
<gene>
    <name evidence="5" type="ORF">ATL42_2212</name>
</gene>
<feature type="transmembrane region" description="Helical" evidence="2">
    <location>
        <begin position="166"/>
        <end position="184"/>
    </location>
</feature>
<feature type="transmembrane region" description="Helical" evidence="2">
    <location>
        <begin position="51"/>
        <end position="72"/>
    </location>
</feature>
<evidence type="ECO:0000313" key="5">
    <source>
        <dbReference type="EMBL" id="PFG34306.1"/>
    </source>
</evidence>
<feature type="transmembrane region" description="Helical" evidence="2">
    <location>
        <begin position="217"/>
        <end position="237"/>
    </location>
</feature>
<keyword evidence="2" id="KW-1133">Transmembrane helix</keyword>
<sequence>MRSIEARTIPRRPAPQPPAAPRAFSPEIQALRALAVVGVVVYHLWPGLLRGGFVGVDVFFVISGYLITTHMLREHTASGRIDLAAFYARRARRIIPAASLVVLATVVLGALVLPESRWHSLTHDATASLLYYQNWALAAGSVDYLSEGQAPSLFQHYWSLSVEEQFYLVWPGLCVVVIALGARLRLDSRRVVLAVLLVLGAASFVVSVHEVRAGSPAAYFTTTTRFWELALGAALAFAPTLRRSSTTALVVSNAGFVGLVTSMLVIGPGWDFPGAVAVWPTVSTALVILGAEQTRPWSFRWIVRERLVQRVGDISYSLYLWHWPLLVLVPFVLPGWASAPRLLVALVASLVLADLTRRFVEKPFQRTVRRGTTSRQVLMVTVTATLVCVLVVQVPGLVSETRATDREAAAATLLQEEPPGLGAGSLALPSFRTFLDGRNVIAPVPEDARTDLPTGADGRCKSDMGAPTTPRCDFGAPDADLVVALVGDSHMEQYLPAFERLAEQHPVRVVTYLHSSCPFSTAQRASDEARGGACLQANEATLERLQDDPSIDLVVTSSRTAVDWVVSPERPAPAEGFAELWTSLADSGLPVVVLKDNPLMLPDDGTLDCVSEHRADPEQCGRDLDAAMPTDHQVEAAAMTPSVRFVDTTSWFCTTTFCPTVVGSVLVYRDDQHLTVAYAETLAPMLWKEVRETVA</sequence>
<dbReference type="PANTHER" id="PTHR23028">
    <property type="entry name" value="ACETYLTRANSFERASE"/>
    <property type="match status" value="1"/>
</dbReference>
<evidence type="ECO:0000259" key="3">
    <source>
        <dbReference type="Pfam" id="PF01757"/>
    </source>
</evidence>
<dbReference type="InterPro" id="IPR050879">
    <property type="entry name" value="Acyltransferase_3"/>
</dbReference>
<dbReference type="Pfam" id="PF19040">
    <property type="entry name" value="SGNH"/>
    <property type="match status" value="1"/>
</dbReference>
<feature type="domain" description="SGNH" evidence="4">
    <location>
        <begin position="460"/>
        <end position="687"/>
    </location>
</feature>
<dbReference type="EMBL" id="PDJG01000001">
    <property type="protein sequence ID" value="PFG34306.1"/>
    <property type="molecule type" value="Genomic_DNA"/>
</dbReference>
<feature type="transmembrane region" description="Helical" evidence="2">
    <location>
        <begin position="311"/>
        <end position="333"/>
    </location>
</feature>
<keyword evidence="2" id="KW-0812">Transmembrane</keyword>
<feature type="transmembrane region" description="Helical" evidence="2">
    <location>
        <begin position="93"/>
        <end position="113"/>
    </location>
</feature>
<feature type="region of interest" description="Disordered" evidence="1">
    <location>
        <begin position="1"/>
        <end position="21"/>
    </location>
</feature>
<dbReference type="PANTHER" id="PTHR23028:SF53">
    <property type="entry name" value="ACYL_TRANSF_3 DOMAIN-CONTAINING PROTEIN"/>
    <property type="match status" value="1"/>
</dbReference>
<comment type="caution">
    <text evidence="5">The sequence shown here is derived from an EMBL/GenBank/DDBJ whole genome shotgun (WGS) entry which is preliminary data.</text>
</comment>